<keyword evidence="2" id="KW-0808">Transferase</keyword>
<dbReference type="Pfam" id="PF14681">
    <property type="entry name" value="UPRTase"/>
    <property type="match status" value="1"/>
</dbReference>
<dbReference type="CDD" id="cd06223">
    <property type="entry name" value="PRTases_typeI"/>
    <property type="match status" value="1"/>
</dbReference>
<dbReference type="AlphaFoldDB" id="A0A6A6IH46"/>
<dbReference type="GO" id="GO:0000287">
    <property type="term" value="F:magnesium ion binding"/>
    <property type="evidence" value="ECO:0007669"/>
    <property type="project" value="TreeGrafter"/>
</dbReference>
<dbReference type="SUPFAM" id="SSF56784">
    <property type="entry name" value="HAD-like"/>
    <property type="match status" value="1"/>
</dbReference>
<dbReference type="GO" id="GO:0005737">
    <property type="term" value="C:cytoplasm"/>
    <property type="evidence" value="ECO:0007669"/>
    <property type="project" value="TreeGrafter"/>
</dbReference>
<proteinExistence type="predicted"/>
<dbReference type="Pfam" id="PF13207">
    <property type="entry name" value="AAA_17"/>
    <property type="match status" value="1"/>
</dbReference>
<dbReference type="GO" id="GO:0036424">
    <property type="term" value="F:L-phosphoserine phosphatase activity"/>
    <property type="evidence" value="ECO:0007669"/>
    <property type="project" value="TreeGrafter"/>
</dbReference>
<name>A0A6A6IH46_9PLEO</name>
<evidence type="ECO:0000313" key="2">
    <source>
        <dbReference type="EMBL" id="KAF2249736.1"/>
    </source>
</evidence>
<dbReference type="InterPro" id="IPR023214">
    <property type="entry name" value="HAD_sf"/>
</dbReference>
<feature type="domain" description="Phosphoribosyltransferase" evidence="1">
    <location>
        <begin position="463"/>
        <end position="660"/>
    </location>
</feature>
<sequence>MTTESNERPTVIGIYGISGSGKTYMLEYLKKELGQAAFAYYDGSSVLAELLPRGLDDFKQLSADKQSQYRERAIKLIGEECANNGKVGVVAGHFMFWETEDDGKGQTIGTEADWATYTHILYLRVDAEVIAKRRKDDARKRRTDTSIAHLAKWQDEDASQLRDICRQKRILFSVVSERPGSQAMLGKVTAMVRDFQHHNEVRNTVAAQAIIDYLIADHPKMESVLVLDADRTLAPQDTGALFWKAVRAKKGREGGNPLKTLFTGAGYSYFSFRQATLLYEEEADHFESICVEVASQVQMYPEFVELLKEAKKRDHVGVIVLTCGLRSVWEMVLKREVMPNVRMVAGERLSDGFVVTGTLKGTLVDKLLARRLRVFAFGDSPLDMEMLKKADHAFIVVGKEAERSKSMEDSLGQAVEDGLYAEQIILPQSETPRLDLTRLPKFELGKMEVNWILRHHEPYLHATDRNAAKLLMSPMRDARSGGHDLRKAHERVGFYLATELLAYVLGVEQQPIPHVQGKIADGYRLRAESQTLIVPLMRGGEPMAFGVSAAMKTASFVHAKEPEDLEAEHMIGKRNIILVDSVVNSGKSVVEFVRHVRKTHPHIQIIVVAGVVQAGAVLSEASFGSLLKKDKKLSLIALRLSENKYTGRGNTDTGHRLFNTTHLD</sequence>
<dbReference type="InterPro" id="IPR029057">
    <property type="entry name" value="PRTase-like"/>
</dbReference>
<dbReference type="InterPro" id="IPR050582">
    <property type="entry name" value="HAD-like_SerB"/>
</dbReference>
<dbReference type="Proteomes" id="UP000800094">
    <property type="component" value="Unassembled WGS sequence"/>
</dbReference>
<dbReference type="Gene3D" id="3.40.50.300">
    <property type="entry name" value="P-loop containing nucleotide triphosphate hydrolases"/>
    <property type="match status" value="1"/>
</dbReference>
<organism evidence="2 3">
    <name type="scientific">Trematosphaeria pertusa</name>
    <dbReference type="NCBI Taxonomy" id="390896"/>
    <lineage>
        <taxon>Eukaryota</taxon>
        <taxon>Fungi</taxon>
        <taxon>Dikarya</taxon>
        <taxon>Ascomycota</taxon>
        <taxon>Pezizomycotina</taxon>
        <taxon>Dothideomycetes</taxon>
        <taxon>Pleosporomycetidae</taxon>
        <taxon>Pleosporales</taxon>
        <taxon>Massarineae</taxon>
        <taxon>Trematosphaeriaceae</taxon>
        <taxon>Trematosphaeria</taxon>
    </lineage>
</organism>
<dbReference type="GeneID" id="54574934"/>
<dbReference type="GO" id="GO:0016757">
    <property type="term" value="F:glycosyltransferase activity"/>
    <property type="evidence" value="ECO:0007669"/>
    <property type="project" value="UniProtKB-KW"/>
</dbReference>
<dbReference type="InterPro" id="IPR027417">
    <property type="entry name" value="P-loop_NTPase"/>
</dbReference>
<gene>
    <name evidence="2" type="ORF">BU26DRAFT_288910</name>
</gene>
<evidence type="ECO:0000259" key="1">
    <source>
        <dbReference type="Pfam" id="PF14681"/>
    </source>
</evidence>
<dbReference type="SUPFAM" id="SSF53271">
    <property type="entry name" value="PRTase-like"/>
    <property type="match status" value="1"/>
</dbReference>
<dbReference type="Pfam" id="PF12710">
    <property type="entry name" value="HAD"/>
    <property type="match status" value="1"/>
</dbReference>
<accession>A0A6A6IH46</accession>
<dbReference type="Gene3D" id="3.40.50.2020">
    <property type="match status" value="1"/>
</dbReference>
<dbReference type="GO" id="GO:0006564">
    <property type="term" value="P:L-serine biosynthetic process"/>
    <property type="evidence" value="ECO:0007669"/>
    <property type="project" value="TreeGrafter"/>
</dbReference>
<evidence type="ECO:0000313" key="3">
    <source>
        <dbReference type="Proteomes" id="UP000800094"/>
    </source>
</evidence>
<dbReference type="InterPro" id="IPR000836">
    <property type="entry name" value="PRTase_dom"/>
</dbReference>
<dbReference type="InterPro" id="IPR036412">
    <property type="entry name" value="HAD-like_sf"/>
</dbReference>
<dbReference type="RefSeq" id="XP_033684740.1">
    <property type="nucleotide sequence ID" value="XM_033821604.1"/>
</dbReference>
<dbReference type="PANTHER" id="PTHR43344:SF20">
    <property type="entry name" value="URACIL PHOSPHORIBOSYLTRANSFERASE"/>
    <property type="match status" value="1"/>
</dbReference>
<dbReference type="EMBL" id="ML987194">
    <property type="protein sequence ID" value="KAF2249736.1"/>
    <property type="molecule type" value="Genomic_DNA"/>
</dbReference>
<reference evidence="2" key="1">
    <citation type="journal article" date="2020" name="Stud. Mycol.">
        <title>101 Dothideomycetes genomes: a test case for predicting lifestyles and emergence of pathogens.</title>
        <authorList>
            <person name="Haridas S."/>
            <person name="Albert R."/>
            <person name="Binder M."/>
            <person name="Bloem J."/>
            <person name="Labutti K."/>
            <person name="Salamov A."/>
            <person name="Andreopoulos B."/>
            <person name="Baker S."/>
            <person name="Barry K."/>
            <person name="Bills G."/>
            <person name="Bluhm B."/>
            <person name="Cannon C."/>
            <person name="Castanera R."/>
            <person name="Culley D."/>
            <person name="Daum C."/>
            <person name="Ezra D."/>
            <person name="Gonzalez J."/>
            <person name="Henrissat B."/>
            <person name="Kuo A."/>
            <person name="Liang C."/>
            <person name="Lipzen A."/>
            <person name="Lutzoni F."/>
            <person name="Magnuson J."/>
            <person name="Mondo S."/>
            <person name="Nolan M."/>
            <person name="Ohm R."/>
            <person name="Pangilinan J."/>
            <person name="Park H.-J."/>
            <person name="Ramirez L."/>
            <person name="Alfaro M."/>
            <person name="Sun H."/>
            <person name="Tritt A."/>
            <person name="Yoshinaga Y."/>
            <person name="Zwiers L.-H."/>
            <person name="Turgeon B."/>
            <person name="Goodwin S."/>
            <person name="Spatafora J."/>
            <person name="Crous P."/>
            <person name="Grigoriev I."/>
        </authorList>
    </citation>
    <scope>NUCLEOTIDE SEQUENCE</scope>
    <source>
        <strain evidence="2">CBS 122368</strain>
    </source>
</reference>
<keyword evidence="2" id="KW-0328">Glycosyltransferase</keyword>
<keyword evidence="3" id="KW-1185">Reference proteome</keyword>
<dbReference type="SUPFAM" id="SSF52540">
    <property type="entry name" value="P-loop containing nucleoside triphosphate hydrolases"/>
    <property type="match status" value="1"/>
</dbReference>
<dbReference type="Gene3D" id="3.40.50.1000">
    <property type="entry name" value="HAD superfamily/HAD-like"/>
    <property type="match status" value="1"/>
</dbReference>
<dbReference type="PANTHER" id="PTHR43344">
    <property type="entry name" value="PHOSPHOSERINE PHOSPHATASE"/>
    <property type="match status" value="1"/>
</dbReference>
<dbReference type="OrthoDB" id="5416609at2759"/>
<protein>
    <submittedName>
        <fullName evidence="2">Uracil phosphoribosyltransferase</fullName>
    </submittedName>
</protein>